<evidence type="ECO:0000313" key="5">
    <source>
        <dbReference type="EMBL" id="PNG26669.1"/>
    </source>
</evidence>
<dbReference type="AlphaFoldDB" id="A0A2J7TIS7"/>
<feature type="domain" description="HTH crp-type" evidence="4">
    <location>
        <begin position="157"/>
        <end position="227"/>
    </location>
</feature>
<evidence type="ECO:0000313" key="6">
    <source>
        <dbReference type="Proteomes" id="UP000236286"/>
    </source>
</evidence>
<evidence type="ECO:0000256" key="3">
    <source>
        <dbReference type="ARBA" id="ARBA00023163"/>
    </source>
</evidence>
<dbReference type="InterPro" id="IPR014710">
    <property type="entry name" value="RmlC-like_jellyroll"/>
</dbReference>
<evidence type="ECO:0000259" key="4">
    <source>
        <dbReference type="PROSITE" id="PS51063"/>
    </source>
</evidence>
<accession>A0A2J7TIS7</accession>
<reference evidence="5 6" key="1">
    <citation type="submission" date="2017-10" db="EMBL/GenBank/DDBJ databases">
        <title>Genome announcement of Methylocella silvestris TVC from permafrost.</title>
        <authorList>
            <person name="Wang J."/>
            <person name="Geng K."/>
            <person name="Ul-Haque F."/>
            <person name="Crombie A.T."/>
            <person name="Street L.E."/>
            <person name="Wookey P.A."/>
            <person name="Murrell J.C."/>
            <person name="Pratscher J."/>
        </authorList>
    </citation>
    <scope>NUCLEOTIDE SEQUENCE [LARGE SCALE GENOMIC DNA]</scope>
    <source>
        <strain evidence="5 6">TVC</strain>
    </source>
</reference>
<dbReference type="SUPFAM" id="SSF51206">
    <property type="entry name" value="cAMP-binding domain-like"/>
    <property type="match status" value="1"/>
</dbReference>
<sequence length="234" mass="25455">MSATFSVLSEPAFSMRRAVPAKASWMSASAAEKIPAGVASGGQLLHVAPDAELYSDGAESVSFYKVVSGLVRTCKFRSDGRRQIDAFYLPGDAFGFEDGGRHRLSAEAVCEAYVVAYRWRGSEAMSPADAALAPQLLSLALQGMRRAQDHALLLGRRSASQKVAAFLTDMIDRSVNDDVVELAMSRQDIADYLGLTIETVSRTLSQLERDEMIALPSARRVRVQDRLGLRHLSS</sequence>
<dbReference type="CDD" id="cd00092">
    <property type="entry name" value="HTH_CRP"/>
    <property type="match status" value="1"/>
</dbReference>
<dbReference type="Gene3D" id="1.10.10.10">
    <property type="entry name" value="Winged helix-like DNA-binding domain superfamily/Winged helix DNA-binding domain"/>
    <property type="match status" value="1"/>
</dbReference>
<dbReference type="InterPro" id="IPR012318">
    <property type="entry name" value="HTH_CRP"/>
</dbReference>
<dbReference type="CDD" id="cd00038">
    <property type="entry name" value="CAP_ED"/>
    <property type="match status" value="1"/>
</dbReference>
<dbReference type="InterPro" id="IPR036390">
    <property type="entry name" value="WH_DNA-bd_sf"/>
</dbReference>
<evidence type="ECO:0000256" key="2">
    <source>
        <dbReference type="ARBA" id="ARBA00023125"/>
    </source>
</evidence>
<dbReference type="Gene3D" id="2.60.120.10">
    <property type="entry name" value="Jelly Rolls"/>
    <property type="match status" value="1"/>
</dbReference>
<dbReference type="InterPro" id="IPR000595">
    <property type="entry name" value="cNMP-bd_dom"/>
</dbReference>
<evidence type="ECO:0000256" key="1">
    <source>
        <dbReference type="ARBA" id="ARBA00023015"/>
    </source>
</evidence>
<dbReference type="Pfam" id="PF00027">
    <property type="entry name" value="cNMP_binding"/>
    <property type="match status" value="1"/>
</dbReference>
<comment type="caution">
    <text evidence="5">The sequence shown here is derived from an EMBL/GenBank/DDBJ whole genome shotgun (WGS) entry which is preliminary data.</text>
</comment>
<dbReference type="EMBL" id="PDZR01000005">
    <property type="protein sequence ID" value="PNG26669.1"/>
    <property type="molecule type" value="Genomic_DNA"/>
</dbReference>
<name>A0A2J7TIS7_METSI</name>
<dbReference type="SMART" id="SM00419">
    <property type="entry name" value="HTH_CRP"/>
    <property type="match status" value="1"/>
</dbReference>
<dbReference type="InterPro" id="IPR018335">
    <property type="entry name" value="Tscrpt_reg_HTH_Crp-type_CS"/>
</dbReference>
<dbReference type="PROSITE" id="PS51063">
    <property type="entry name" value="HTH_CRP_2"/>
    <property type="match status" value="1"/>
</dbReference>
<keyword evidence="2" id="KW-0238">DNA-binding</keyword>
<dbReference type="PRINTS" id="PR00034">
    <property type="entry name" value="HTHCRP"/>
</dbReference>
<proteinExistence type="predicted"/>
<dbReference type="InterPro" id="IPR018490">
    <property type="entry name" value="cNMP-bd_dom_sf"/>
</dbReference>
<dbReference type="OrthoDB" id="667966at2"/>
<protein>
    <submittedName>
        <fullName evidence="5">Transcriptional regulator</fullName>
    </submittedName>
</protein>
<keyword evidence="1" id="KW-0805">Transcription regulation</keyword>
<dbReference type="SUPFAM" id="SSF46785">
    <property type="entry name" value="Winged helix' DNA-binding domain"/>
    <property type="match status" value="1"/>
</dbReference>
<dbReference type="InterPro" id="IPR036388">
    <property type="entry name" value="WH-like_DNA-bd_sf"/>
</dbReference>
<dbReference type="PROSITE" id="PS00042">
    <property type="entry name" value="HTH_CRP_1"/>
    <property type="match status" value="1"/>
</dbReference>
<gene>
    <name evidence="5" type="ORF">CR492_06660</name>
</gene>
<dbReference type="GO" id="GO:0003700">
    <property type="term" value="F:DNA-binding transcription factor activity"/>
    <property type="evidence" value="ECO:0007669"/>
    <property type="project" value="InterPro"/>
</dbReference>
<dbReference type="Proteomes" id="UP000236286">
    <property type="component" value="Unassembled WGS sequence"/>
</dbReference>
<organism evidence="5 6">
    <name type="scientific">Methylocella silvestris</name>
    <dbReference type="NCBI Taxonomy" id="199596"/>
    <lineage>
        <taxon>Bacteria</taxon>
        <taxon>Pseudomonadati</taxon>
        <taxon>Pseudomonadota</taxon>
        <taxon>Alphaproteobacteria</taxon>
        <taxon>Hyphomicrobiales</taxon>
        <taxon>Beijerinckiaceae</taxon>
        <taxon>Methylocella</taxon>
    </lineage>
</organism>
<keyword evidence="3" id="KW-0804">Transcription</keyword>
<dbReference type="Pfam" id="PF13545">
    <property type="entry name" value="HTH_Crp_2"/>
    <property type="match status" value="1"/>
</dbReference>
<dbReference type="GO" id="GO:0003677">
    <property type="term" value="F:DNA binding"/>
    <property type="evidence" value="ECO:0007669"/>
    <property type="project" value="UniProtKB-KW"/>
</dbReference>